<dbReference type="AlphaFoldDB" id="A0AA43TLR9"/>
<evidence type="ECO:0000313" key="1">
    <source>
        <dbReference type="EMBL" id="MDI1231278.1"/>
    </source>
</evidence>
<keyword evidence="2" id="KW-1185">Reference proteome</keyword>
<dbReference type="Proteomes" id="UP001160519">
    <property type="component" value="Unassembled WGS sequence"/>
</dbReference>
<comment type="caution">
    <text evidence="1">The sequence shown here is derived from an EMBL/GenBank/DDBJ whole genome shotgun (WGS) entry which is preliminary data.</text>
</comment>
<name>A0AA43TLR9_9GAMM</name>
<evidence type="ECO:0000313" key="2">
    <source>
        <dbReference type="Proteomes" id="UP001160519"/>
    </source>
</evidence>
<dbReference type="EMBL" id="JAQSDF010000025">
    <property type="protein sequence ID" value="MDI1231278.1"/>
    <property type="molecule type" value="Genomic_DNA"/>
</dbReference>
<protein>
    <submittedName>
        <fullName evidence="1">Uncharacterized protein</fullName>
    </submittedName>
</protein>
<organism evidence="1 2">
    <name type="scientific">Candidatus Methylobacter titanis</name>
    <dbReference type="NCBI Taxonomy" id="3053457"/>
    <lineage>
        <taxon>Bacteria</taxon>
        <taxon>Pseudomonadati</taxon>
        <taxon>Pseudomonadota</taxon>
        <taxon>Gammaproteobacteria</taxon>
        <taxon>Methylococcales</taxon>
        <taxon>Methylococcaceae</taxon>
        <taxon>Methylobacter</taxon>
    </lineage>
</organism>
<accession>A0AA43TLR9</accession>
<gene>
    <name evidence="1" type="ORF">PSU93_09035</name>
</gene>
<reference evidence="1" key="1">
    <citation type="submission" date="2023-01" db="EMBL/GenBank/DDBJ databases">
        <title>Biogeochemical cycle of methane in antarctic sediments.</title>
        <authorList>
            <person name="Roldan D.M."/>
            <person name="Menes R.J."/>
        </authorList>
    </citation>
    <scope>NUCLEOTIDE SEQUENCE [LARGE SCALE GENOMIC DNA]</scope>
    <source>
        <strain evidence="1">K-2018 MAG008</strain>
    </source>
</reference>
<proteinExistence type="predicted"/>
<sequence>MQSLYLNEMSAKQTAVLADDALLSNVIGKTRSELISQGNTALLDVLAKGDMQSQARWHAVLSSQRVNLFDINRVSGIELQRIPDMSQQEIDWMIGGRPYLSSAELAMETDQGIHLANILEPFVAYPTLMFIDKTSGQQITFSLNIFGIIAVWSKMASADRVQNEIAKVVDDQPIIHFAGDGVSLLPTIKQNERPTLSRALASSEVIRSLAAYFVDADGLSRAVHPFRLELCLKTPMESVHLPVFLNKYDAHVRKMYDAKCLAADITADRHDLDALYRTLNRLVADEHVSFSEPFYLNIEPE</sequence>